<dbReference type="GO" id="GO:0016301">
    <property type="term" value="F:kinase activity"/>
    <property type="evidence" value="ECO:0007669"/>
    <property type="project" value="UniProtKB-KW"/>
</dbReference>
<feature type="domain" description="Carbohydrate kinase PfkB" evidence="4">
    <location>
        <begin position="29"/>
        <end position="295"/>
    </location>
</feature>
<comment type="caution">
    <text evidence="5">The sequence shown here is derived from an EMBL/GenBank/DDBJ whole genome shotgun (WGS) entry which is preliminary data.</text>
</comment>
<evidence type="ECO:0000256" key="2">
    <source>
        <dbReference type="ARBA" id="ARBA00022679"/>
    </source>
</evidence>
<dbReference type="Proteomes" id="UP001250214">
    <property type="component" value="Unassembled WGS sequence"/>
</dbReference>
<dbReference type="EMBL" id="JAVLVT010000001">
    <property type="protein sequence ID" value="MDS1268682.1"/>
    <property type="molecule type" value="Genomic_DNA"/>
</dbReference>
<dbReference type="InterPro" id="IPR050306">
    <property type="entry name" value="PfkB_Carbo_kinase"/>
</dbReference>
<dbReference type="RefSeq" id="WP_310910206.1">
    <property type="nucleotide sequence ID" value="NZ_JAVLVT010000001.1"/>
</dbReference>
<name>A0ABU2H115_9ACTN</name>
<evidence type="ECO:0000256" key="3">
    <source>
        <dbReference type="ARBA" id="ARBA00022777"/>
    </source>
</evidence>
<gene>
    <name evidence="5" type="ORF">RIF23_00065</name>
</gene>
<dbReference type="SUPFAM" id="SSF53613">
    <property type="entry name" value="Ribokinase-like"/>
    <property type="match status" value="1"/>
</dbReference>
<evidence type="ECO:0000313" key="6">
    <source>
        <dbReference type="Proteomes" id="UP001250214"/>
    </source>
</evidence>
<dbReference type="Gene3D" id="3.40.1190.20">
    <property type="match status" value="1"/>
</dbReference>
<dbReference type="InterPro" id="IPR011611">
    <property type="entry name" value="PfkB_dom"/>
</dbReference>
<evidence type="ECO:0000256" key="1">
    <source>
        <dbReference type="ARBA" id="ARBA00010688"/>
    </source>
</evidence>
<sequence length="324" mass="35040">MRIAVAASIATDNLMTFQGRISEQLIADQLEQISLSFLVDQLDVRYGGVAANISFSMGQLGQRPILVGSVGPDFEEYRQWLDRHGVDTSQVRVSSEHHTARFVCTTDQDKNQIASFYPGAMAEARDISIGEVADRVGGLDLVLIGADDPVAMTRHTEQCRELGIPFAADPSQQMALMDGEGIRSVVDGAAYLLTNEYEKSLCEQKTGWSDEEVLDRVGMRITTLGEKGSRIDRKGEPPIHVPSAQVNTVADPTGAGDAFRAGFFTGLGRKLSLERSLQLGNAVAVHVLETSAPQEHTLTTQSITERLSASYGDEVAQEIGATLS</sequence>
<evidence type="ECO:0000313" key="5">
    <source>
        <dbReference type="EMBL" id="MDS1268682.1"/>
    </source>
</evidence>
<dbReference type="Pfam" id="PF00294">
    <property type="entry name" value="PfkB"/>
    <property type="match status" value="1"/>
</dbReference>
<keyword evidence="2" id="KW-0808">Transferase</keyword>
<dbReference type="PANTHER" id="PTHR43085:SF46">
    <property type="entry name" value="ADENOSINE KINASE"/>
    <property type="match status" value="1"/>
</dbReference>
<dbReference type="InterPro" id="IPR029056">
    <property type="entry name" value="Ribokinase-like"/>
</dbReference>
<reference evidence="6" key="1">
    <citation type="submission" date="2023-07" db="EMBL/GenBank/DDBJ databases">
        <title>Novel species in the genus Lipingzhangella isolated from Sambhar Salt Lake.</title>
        <authorList>
            <person name="Jiya N."/>
            <person name="Kajale S."/>
            <person name="Sharma A."/>
        </authorList>
    </citation>
    <scope>NUCLEOTIDE SEQUENCE [LARGE SCALE GENOMIC DNA]</scope>
    <source>
        <strain evidence="6">LS1_29</strain>
    </source>
</reference>
<comment type="similarity">
    <text evidence="1">Belongs to the carbohydrate kinase PfkB family.</text>
</comment>
<protein>
    <submittedName>
        <fullName evidence="5">Carbohydrate kinase family protein</fullName>
    </submittedName>
</protein>
<dbReference type="InterPro" id="IPR002173">
    <property type="entry name" value="Carboh/pur_kinase_PfkB_CS"/>
</dbReference>
<dbReference type="PANTHER" id="PTHR43085">
    <property type="entry name" value="HEXOKINASE FAMILY MEMBER"/>
    <property type="match status" value="1"/>
</dbReference>
<keyword evidence="3 5" id="KW-0418">Kinase</keyword>
<keyword evidence="6" id="KW-1185">Reference proteome</keyword>
<dbReference type="PROSITE" id="PS00583">
    <property type="entry name" value="PFKB_KINASES_1"/>
    <property type="match status" value="1"/>
</dbReference>
<proteinExistence type="inferred from homology"/>
<accession>A0ABU2H115</accession>
<dbReference type="CDD" id="cd01942">
    <property type="entry name" value="ribokinase_group_A"/>
    <property type="match status" value="1"/>
</dbReference>
<evidence type="ECO:0000259" key="4">
    <source>
        <dbReference type="Pfam" id="PF00294"/>
    </source>
</evidence>
<organism evidence="5 6">
    <name type="scientific">Lipingzhangella rawalii</name>
    <dbReference type="NCBI Taxonomy" id="2055835"/>
    <lineage>
        <taxon>Bacteria</taxon>
        <taxon>Bacillati</taxon>
        <taxon>Actinomycetota</taxon>
        <taxon>Actinomycetes</taxon>
        <taxon>Streptosporangiales</taxon>
        <taxon>Nocardiopsidaceae</taxon>
        <taxon>Lipingzhangella</taxon>
    </lineage>
</organism>